<dbReference type="AlphaFoldDB" id="A0A502GL70"/>
<name>A0A502GL70_9BACT</name>
<evidence type="ECO:0000313" key="2">
    <source>
        <dbReference type="Proteomes" id="UP000317646"/>
    </source>
</evidence>
<comment type="caution">
    <text evidence="1">The sequence shown here is derived from an EMBL/GenBank/DDBJ whole genome shotgun (WGS) entry which is preliminary data.</text>
</comment>
<keyword evidence="2" id="KW-1185">Reference proteome</keyword>
<dbReference type="RefSeq" id="WP_140468769.1">
    <property type="nucleotide sequence ID" value="NZ_RCYZ01000008.1"/>
</dbReference>
<reference evidence="1 2" key="1">
    <citation type="journal article" date="2019" name="Environ. Microbiol.">
        <title>Species interactions and distinct microbial communities in high Arctic permafrost affected cryosols are associated with the CH4 and CO2 gas fluxes.</title>
        <authorList>
            <person name="Altshuler I."/>
            <person name="Hamel J."/>
            <person name="Turney S."/>
            <person name="Magnuson E."/>
            <person name="Levesque R."/>
            <person name="Greer C."/>
            <person name="Whyte L.G."/>
        </authorList>
    </citation>
    <scope>NUCLEOTIDE SEQUENCE [LARGE SCALE GENOMIC DNA]</scope>
    <source>
        <strain evidence="1 2">S9.2P</strain>
    </source>
</reference>
<gene>
    <name evidence="1" type="ORF">EAH73_17635</name>
</gene>
<evidence type="ECO:0000313" key="1">
    <source>
        <dbReference type="EMBL" id="TPG62889.1"/>
    </source>
</evidence>
<accession>A0A502GL70</accession>
<protein>
    <submittedName>
        <fullName evidence="1">Uncharacterized protein</fullName>
    </submittedName>
</protein>
<dbReference type="Proteomes" id="UP000317646">
    <property type="component" value="Unassembled WGS sequence"/>
</dbReference>
<proteinExistence type="predicted"/>
<sequence>MHQHSPFLAVASFTLACGLLSCRHDPDPSPVPELPQAQFHADLAKSGSSAAGFFVLSSRPVRQANGPDDRLNTLVLRQPANGVADFTFAREIFPDTLYVSLSYQNVQGLDNNGIAFKPPVASDSVRVTLTLDQRPPITLRINAATLQNPATRWTDDKGVVNSSVETYILR</sequence>
<organism evidence="1 2">
    <name type="scientific">Hymenobacter nivis</name>
    <dbReference type="NCBI Taxonomy" id="1850093"/>
    <lineage>
        <taxon>Bacteria</taxon>
        <taxon>Pseudomonadati</taxon>
        <taxon>Bacteroidota</taxon>
        <taxon>Cytophagia</taxon>
        <taxon>Cytophagales</taxon>
        <taxon>Hymenobacteraceae</taxon>
        <taxon>Hymenobacter</taxon>
    </lineage>
</organism>
<dbReference type="EMBL" id="RCYZ01000008">
    <property type="protein sequence ID" value="TPG62889.1"/>
    <property type="molecule type" value="Genomic_DNA"/>
</dbReference>